<evidence type="ECO:0000259" key="1">
    <source>
        <dbReference type="Pfam" id="PF02464"/>
    </source>
</evidence>
<evidence type="ECO:0000313" key="2">
    <source>
        <dbReference type="EMBL" id="MET9844410.1"/>
    </source>
</evidence>
<dbReference type="SUPFAM" id="SSF142433">
    <property type="entry name" value="CinA-like"/>
    <property type="match status" value="1"/>
</dbReference>
<accession>A0ABV2US86</accession>
<reference evidence="2 3" key="1">
    <citation type="submission" date="2024-06" db="EMBL/GenBank/DDBJ databases">
        <title>The Natural Products Discovery Center: Release of the First 8490 Sequenced Strains for Exploring Actinobacteria Biosynthetic Diversity.</title>
        <authorList>
            <person name="Kalkreuter E."/>
            <person name="Kautsar S.A."/>
            <person name="Yang D."/>
            <person name="Bader C.D."/>
            <person name="Teijaro C.N."/>
            <person name="Fluegel L."/>
            <person name="Davis C.M."/>
            <person name="Simpson J.R."/>
            <person name="Lauterbach L."/>
            <person name="Steele A.D."/>
            <person name="Gui C."/>
            <person name="Meng S."/>
            <person name="Li G."/>
            <person name="Viehrig K."/>
            <person name="Ye F."/>
            <person name="Su P."/>
            <person name="Kiefer A.F."/>
            <person name="Nichols A."/>
            <person name="Cepeda A.J."/>
            <person name="Yan W."/>
            <person name="Fan B."/>
            <person name="Jiang Y."/>
            <person name="Adhikari A."/>
            <person name="Zheng C.-J."/>
            <person name="Schuster L."/>
            <person name="Cowan T.M."/>
            <person name="Smanski M.J."/>
            <person name="Chevrette M.G."/>
            <person name="De Carvalho L.P.S."/>
            <person name="Shen B."/>
        </authorList>
    </citation>
    <scope>NUCLEOTIDE SEQUENCE [LARGE SCALE GENOMIC DNA]</scope>
    <source>
        <strain evidence="2 3">NPDC006434</strain>
    </source>
</reference>
<proteinExistence type="predicted"/>
<keyword evidence="3" id="KW-1185">Reference proteome</keyword>
<dbReference type="Gene3D" id="3.90.950.20">
    <property type="entry name" value="CinA-like"/>
    <property type="match status" value="1"/>
</dbReference>
<evidence type="ECO:0000313" key="3">
    <source>
        <dbReference type="Proteomes" id="UP001550210"/>
    </source>
</evidence>
<sequence length="181" mass="18254">MTSTAADVLRLLKVRGETLAVAESLTGGLVAAAITDVPGASQAFRGSVTAYATEVKHQLLGVDAALLDQRGAVDPQVAAQMADGVRKALGADWGISTTGVAGPDPQDGQPVGTVHVAVAGPLGADSGAFDGGKVASLRLNGGRAEIRMESVRSVLGLLLQELVGEQTGNERAQDTEQNGGT</sequence>
<dbReference type="InterPro" id="IPR036653">
    <property type="entry name" value="CinA-like_C"/>
</dbReference>
<name>A0ABV2US86_9ACTN</name>
<dbReference type="EMBL" id="JBEXPZ010000008">
    <property type="protein sequence ID" value="MET9844410.1"/>
    <property type="molecule type" value="Genomic_DNA"/>
</dbReference>
<dbReference type="InterPro" id="IPR008136">
    <property type="entry name" value="CinA_C"/>
</dbReference>
<dbReference type="NCBIfam" id="TIGR00199">
    <property type="entry name" value="PncC_domain"/>
    <property type="match status" value="1"/>
</dbReference>
<protein>
    <submittedName>
        <fullName evidence="2">CinA family protein</fullName>
    </submittedName>
</protein>
<dbReference type="Pfam" id="PF02464">
    <property type="entry name" value="CinA"/>
    <property type="match status" value="1"/>
</dbReference>
<dbReference type="RefSeq" id="WP_355393928.1">
    <property type="nucleotide sequence ID" value="NZ_JBEXPZ010000008.1"/>
</dbReference>
<comment type="caution">
    <text evidence="2">The sequence shown here is derived from an EMBL/GenBank/DDBJ whole genome shotgun (WGS) entry which is preliminary data.</text>
</comment>
<organism evidence="2 3">
    <name type="scientific">Streptomyces ossamyceticus</name>
    <dbReference type="NCBI Taxonomy" id="249581"/>
    <lineage>
        <taxon>Bacteria</taxon>
        <taxon>Bacillati</taxon>
        <taxon>Actinomycetota</taxon>
        <taxon>Actinomycetes</taxon>
        <taxon>Kitasatosporales</taxon>
        <taxon>Streptomycetaceae</taxon>
        <taxon>Streptomyces</taxon>
    </lineage>
</organism>
<dbReference type="Proteomes" id="UP001550210">
    <property type="component" value="Unassembled WGS sequence"/>
</dbReference>
<feature type="domain" description="CinA C-terminal" evidence="1">
    <location>
        <begin position="3"/>
        <end position="161"/>
    </location>
</feature>
<gene>
    <name evidence="2" type="ORF">ABZZ21_07465</name>
</gene>